<dbReference type="Gene3D" id="3.30.1070.10">
    <property type="entry name" value="Cell division topological specificity factor MinE"/>
    <property type="match status" value="1"/>
</dbReference>
<dbReference type="AlphaFoldDB" id="A0AAU9DBC6"/>
<proteinExistence type="inferred from homology"/>
<evidence type="ECO:0000256" key="1">
    <source>
        <dbReference type="ARBA" id="ARBA00008168"/>
    </source>
</evidence>
<gene>
    <name evidence="3 4" type="primary">minE</name>
    <name evidence="4" type="ORF">HLVA_13350</name>
</gene>
<dbReference type="Proteomes" id="UP001321582">
    <property type="component" value="Chromosome"/>
</dbReference>
<dbReference type="RefSeq" id="WP_307903622.1">
    <property type="nucleotide sequence ID" value="NZ_AP027059.1"/>
</dbReference>
<evidence type="ECO:0000313" key="4">
    <source>
        <dbReference type="EMBL" id="BDU50766.1"/>
    </source>
</evidence>
<evidence type="ECO:0000256" key="2">
    <source>
        <dbReference type="ARBA" id="ARBA00025265"/>
    </source>
</evidence>
<dbReference type="SUPFAM" id="SSF55229">
    <property type="entry name" value="Cell division protein MinE topological specificity domain"/>
    <property type="match status" value="1"/>
</dbReference>
<dbReference type="Pfam" id="PF03776">
    <property type="entry name" value="MinE"/>
    <property type="match status" value="1"/>
</dbReference>
<dbReference type="InterPro" id="IPR005527">
    <property type="entry name" value="MinE"/>
</dbReference>
<dbReference type="HAMAP" id="MF_00262">
    <property type="entry name" value="MinE"/>
    <property type="match status" value="1"/>
</dbReference>
<keyword evidence="5" id="KW-1185">Reference proteome</keyword>
<sequence>MFEAIKKLFVKEKSGEIAKNRLRVVIMQDRTTFTPVLMENLKRDLIGVFSKYLEIDTEGLEFNLEKEDDNVGLSINIPIKKVKSDTDSIDEK</sequence>
<keyword evidence="3 4" id="KW-0132">Cell division</keyword>
<comment type="similarity">
    <text evidence="1 3">Belongs to the MinE family.</text>
</comment>
<dbReference type="EMBL" id="AP027059">
    <property type="protein sequence ID" value="BDU50766.1"/>
    <property type="molecule type" value="Genomic_DNA"/>
</dbReference>
<keyword evidence="3" id="KW-0131">Cell cycle</keyword>
<protein>
    <recommendedName>
        <fullName evidence="3">Cell division topological specificity factor</fullName>
    </recommendedName>
</protein>
<dbReference type="GO" id="GO:0032955">
    <property type="term" value="P:regulation of division septum assembly"/>
    <property type="evidence" value="ECO:0007669"/>
    <property type="project" value="InterPro"/>
</dbReference>
<accession>A0AAU9DBC6</accession>
<comment type="function">
    <text evidence="2 3">Prevents the cell division inhibition by proteins MinC and MinD at internal division sites while permitting inhibition at polar sites. This ensures cell division at the proper site by restricting the formation of a division septum at the midpoint of the long axis of the cell.</text>
</comment>
<organism evidence="4 5">
    <name type="scientific">Haliovirga abyssi</name>
    <dbReference type="NCBI Taxonomy" id="2996794"/>
    <lineage>
        <taxon>Bacteria</taxon>
        <taxon>Fusobacteriati</taxon>
        <taxon>Fusobacteriota</taxon>
        <taxon>Fusobacteriia</taxon>
        <taxon>Fusobacteriales</taxon>
        <taxon>Haliovirgaceae</taxon>
        <taxon>Haliovirga</taxon>
    </lineage>
</organism>
<dbReference type="KEGG" id="haby:HLVA_13350"/>
<reference evidence="4 5" key="1">
    <citation type="submission" date="2022-11" db="EMBL/GenBank/DDBJ databases">
        <title>Haliovirga abyssi gen. nov., sp. nov., a mesophilic fermentative bacterium isolated from the Iheya North hydrothermal field and the proposal of Haliovirgaceae fam. nov.</title>
        <authorList>
            <person name="Miyazaki U."/>
            <person name="Tame A."/>
            <person name="Miyazaki J."/>
            <person name="Takai K."/>
            <person name="Sawayama S."/>
            <person name="Kitajima M."/>
            <person name="Okamoto A."/>
            <person name="Nakagawa S."/>
        </authorList>
    </citation>
    <scope>NUCLEOTIDE SEQUENCE [LARGE SCALE GENOMIC DNA]</scope>
    <source>
        <strain evidence="4 5">IC12</strain>
    </source>
</reference>
<evidence type="ECO:0000313" key="5">
    <source>
        <dbReference type="Proteomes" id="UP001321582"/>
    </source>
</evidence>
<dbReference type="NCBIfam" id="TIGR01215">
    <property type="entry name" value="minE"/>
    <property type="match status" value="1"/>
</dbReference>
<dbReference type="InterPro" id="IPR036707">
    <property type="entry name" value="MinE_sf"/>
</dbReference>
<dbReference type="GO" id="GO:0051301">
    <property type="term" value="P:cell division"/>
    <property type="evidence" value="ECO:0007669"/>
    <property type="project" value="UniProtKB-KW"/>
</dbReference>
<evidence type="ECO:0000256" key="3">
    <source>
        <dbReference type="HAMAP-Rule" id="MF_00262"/>
    </source>
</evidence>
<name>A0AAU9DBC6_9FUSO</name>